<evidence type="ECO:0000256" key="2">
    <source>
        <dbReference type="ARBA" id="ARBA00024035"/>
    </source>
</evidence>
<dbReference type="SUPFAM" id="SSF102522">
    <property type="entry name" value="Bacterial fluorinating enzyme, N-terminal domain"/>
    <property type="match status" value="1"/>
</dbReference>
<sequence length="295" mass="32681">MKLRLLLFLCALTLNGFAQNNVLVFQSDFGLKDGAVSAMKGVAMGVSTDIKIFDLTHEIPAFNIWEAAYRLSQTAQYYPAGTVFVSVCDPGVGTSRHSVVLLTKSGHYFVTPDNGTLTLIAEQLGIQEIREIDEVKNRRQNSNESYTFHGRDVYAFTGARLASKTITFEEVGPKLPNEVVKIEYQKPVFENGIIKGGIPILDIQYGNVWTNIDKKTFANLDLKAGDLVKIQIFNGTKKAYEGKLKLVNTFGQVSVGTDVCYFNSLLNFSLAVNQGSFSEKYKIYSGADWTILLSK</sequence>
<accession>A0A227P742</accession>
<evidence type="ECO:0000256" key="3">
    <source>
        <dbReference type="SAM" id="SignalP"/>
    </source>
</evidence>
<dbReference type="Gene3D" id="2.40.30.90">
    <property type="entry name" value="Bacterial fluorinating enzyme like"/>
    <property type="match status" value="1"/>
</dbReference>
<dbReference type="AlphaFoldDB" id="A0A227P742"/>
<feature type="chain" id="PRO_5030039297" evidence="3">
    <location>
        <begin position="19"/>
        <end position="295"/>
    </location>
</feature>
<feature type="signal peptide" evidence="3">
    <location>
        <begin position="1"/>
        <end position="18"/>
    </location>
</feature>
<name>A0A227P742_9FLAO</name>
<dbReference type="PANTHER" id="PTHR35092">
    <property type="entry name" value="CHLORINASE MJ1651"/>
    <property type="match status" value="1"/>
</dbReference>
<feature type="domain" description="S-adenosyl-l-methionine hydroxide adenosyltransferase C-terminal" evidence="5">
    <location>
        <begin position="197"/>
        <end position="290"/>
    </location>
</feature>
<dbReference type="InterPro" id="IPR046469">
    <property type="entry name" value="SAM_HAT_N"/>
</dbReference>
<comment type="similarity">
    <text evidence="2">Belongs to the SAM hydrolase / SAM-dependent halogenase family.</text>
</comment>
<dbReference type="InterPro" id="IPR023227">
    <property type="entry name" value="SAM_OH_AdoTrfase_C_sf"/>
</dbReference>
<keyword evidence="6" id="KW-0804">Transcription</keyword>
<evidence type="ECO:0000313" key="6">
    <source>
        <dbReference type="EMBL" id="OXG05552.1"/>
    </source>
</evidence>
<proteinExistence type="inferred from homology"/>
<keyword evidence="3" id="KW-0732">Signal</keyword>
<evidence type="ECO:0000259" key="5">
    <source>
        <dbReference type="Pfam" id="PF20257"/>
    </source>
</evidence>
<dbReference type="GO" id="GO:0000428">
    <property type="term" value="C:DNA-directed RNA polymerase complex"/>
    <property type="evidence" value="ECO:0007669"/>
    <property type="project" value="UniProtKB-KW"/>
</dbReference>
<dbReference type="Pfam" id="PF20257">
    <property type="entry name" value="SAM_HAT_C"/>
    <property type="match status" value="1"/>
</dbReference>
<reference evidence="6 7" key="1">
    <citation type="submission" date="2016-11" db="EMBL/GenBank/DDBJ databases">
        <title>Whole genomes of Flavobacteriaceae.</title>
        <authorList>
            <person name="Stine C."/>
            <person name="Li C."/>
            <person name="Tadesse D."/>
        </authorList>
    </citation>
    <scope>NUCLEOTIDE SEQUENCE [LARGE SCALE GENOMIC DNA]</scope>
    <source>
        <strain evidence="6 7">DSM 24704</strain>
    </source>
</reference>
<evidence type="ECO:0000313" key="7">
    <source>
        <dbReference type="Proteomes" id="UP000214684"/>
    </source>
</evidence>
<dbReference type="PIRSF" id="PIRSF006779">
    <property type="entry name" value="UCP006779"/>
    <property type="match status" value="1"/>
</dbReference>
<dbReference type="OrthoDB" id="9792195at2"/>
<organism evidence="6 7">
    <name type="scientific">Flavobacterium araucananum</name>
    <dbReference type="NCBI Taxonomy" id="946678"/>
    <lineage>
        <taxon>Bacteria</taxon>
        <taxon>Pseudomonadati</taxon>
        <taxon>Bacteroidota</taxon>
        <taxon>Flavobacteriia</taxon>
        <taxon>Flavobacteriales</taxon>
        <taxon>Flavobacteriaceae</taxon>
        <taxon>Flavobacterium</taxon>
    </lineage>
</organism>
<gene>
    <name evidence="6" type="ORF">B0A64_12650</name>
</gene>
<evidence type="ECO:0000259" key="4">
    <source>
        <dbReference type="Pfam" id="PF01887"/>
    </source>
</evidence>
<comment type="caution">
    <text evidence="6">The sequence shown here is derived from an EMBL/GenBank/DDBJ whole genome shotgun (WGS) entry which is preliminary data.</text>
</comment>
<dbReference type="InterPro" id="IPR002747">
    <property type="entry name" value="SAM_OH_AdoTrfase"/>
</dbReference>
<keyword evidence="6" id="KW-0240">DNA-directed RNA polymerase</keyword>
<dbReference type="Proteomes" id="UP000214684">
    <property type="component" value="Unassembled WGS sequence"/>
</dbReference>
<dbReference type="InterPro" id="IPR046470">
    <property type="entry name" value="SAM_HAT_C"/>
</dbReference>
<dbReference type="RefSeq" id="WP_089479883.1">
    <property type="nucleotide sequence ID" value="NZ_MUGS01000021.1"/>
</dbReference>
<dbReference type="EMBL" id="MUGS01000021">
    <property type="protein sequence ID" value="OXG05552.1"/>
    <property type="molecule type" value="Genomic_DNA"/>
</dbReference>
<feature type="domain" description="S-adenosyl-l-methionine hydroxide adenosyltransferase N-terminal" evidence="4">
    <location>
        <begin position="24"/>
        <end position="172"/>
    </location>
</feature>
<dbReference type="Gene3D" id="3.40.50.10790">
    <property type="entry name" value="S-adenosyl-l-methionine hydroxide adenosyltransferase, N-terminal"/>
    <property type="match status" value="1"/>
</dbReference>
<dbReference type="Pfam" id="PF01887">
    <property type="entry name" value="SAM_HAT_N"/>
    <property type="match status" value="1"/>
</dbReference>
<protein>
    <submittedName>
        <fullName evidence="6">DNA-directed RNA polymerase subunit delta</fullName>
    </submittedName>
</protein>
<keyword evidence="1" id="KW-0949">S-adenosyl-L-methionine</keyword>
<keyword evidence="7" id="KW-1185">Reference proteome</keyword>
<evidence type="ECO:0000256" key="1">
    <source>
        <dbReference type="ARBA" id="ARBA00022691"/>
    </source>
</evidence>
<dbReference type="SUPFAM" id="SSF101852">
    <property type="entry name" value="Bacterial fluorinating enzyme, C-terminal domain"/>
    <property type="match status" value="1"/>
</dbReference>
<dbReference type="PANTHER" id="PTHR35092:SF1">
    <property type="entry name" value="CHLORINASE MJ1651"/>
    <property type="match status" value="1"/>
</dbReference>
<dbReference type="InterPro" id="IPR023228">
    <property type="entry name" value="SAM_OH_AdoTrfase_N_sf"/>
</dbReference>